<keyword evidence="1" id="KW-0863">Zinc-finger</keyword>
<dbReference type="GO" id="GO:0008270">
    <property type="term" value="F:zinc ion binding"/>
    <property type="evidence" value="ECO:0007669"/>
    <property type="project" value="UniProtKB-KW"/>
</dbReference>
<accession>A0A8H3H0X7</accession>
<keyword evidence="1" id="KW-0862">Zinc</keyword>
<dbReference type="PROSITE" id="PS50103">
    <property type="entry name" value="ZF_C3H1"/>
    <property type="match status" value="1"/>
</dbReference>
<dbReference type="Gene3D" id="4.10.1000.10">
    <property type="entry name" value="Zinc finger, CCCH-type"/>
    <property type="match status" value="1"/>
</dbReference>
<dbReference type="Proteomes" id="UP000663888">
    <property type="component" value="Unassembled WGS sequence"/>
</dbReference>
<protein>
    <recommendedName>
        <fullName evidence="2">C3H1-type domain-containing protein</fullName>
    </recommendedName>
</protein>
<name>A0A8H3H0X7_9AGAM</name>
<proteinExistence type="predicted"/>
<evidence type="ECO:0000313" key="4">
    <source>
        <dbReference type="Proteomes" id="UP000663888"/>
    </source>
</evidence>
<gene>
    <name evidence="3" type="ORF">RDB_LOCUS116839</name>
</gene>
<feature type="zinc finger region" description="C3H1-type" evidence="1">
    <location>
        <begin position="4"/>
        <end position="32"/>
    </location>
</feature>
<sequence>MQRGKSNAACHFFLRPGGCRHGDSCRFKHISEVKAPSSQPSIPPVNNLWKAPPPDYDTIPDNKAKYARDSKYYCANDMGVFLVDGTLFKVHAAQVFGPRPTSIPAPMKGITPTYIEDILPRIPSSSDRDPISLPNVTADQFRNYLLALTCRPGDTGYSTFVAGYSEYWGRTRLKEVYTLYVNIATLGRLFGMVKIEEWAMDMLYEIFANPHDTLTEFALVEWSADSLLHLRTLSRGTELDRPVMRFIQYFVSINLTDANPPSSNARACVELYEAVKSSDTDTALFGCIFLKLLSLGHRSPIWTQCVNRKDRAILYAAQVQLVHVAKELRNLEWLKPKPPPISRAEPKLCNSCENKTVAIWNKGFGQLGQGFGSTVPFEDITILSQVAKAHFEFHQEWRDRLRYCCGYAGRCSLLSPNVLPGFLDDSIRKLFEEIASRYKKLSEEV</sequence>
<dbReference type="InterPro" id="IPR000571">
    <property type="entry name" value="Znf_CCCH"/>
</dbReference>
<evidence type="ECO:0000259" key="2">
    <source>
        <dbReference type="PROSITE" id="PS50103"/>
    </source>
</evidence>
<dbReference type="SMART" id="SM00356">
    <property type="entry name" value="ZnF_C3H1"/>
    <property type="match status" value="1"/>
</dbReference>
<dbReference type="Pfam" id="PF00642">
    <property type="entry name" value="zf-CCCH"/>
    <property type="match status" value="1"/>
</dbReference>
<keyword evidence="1" id="KW-0479">Metal-binding</keyword>
<evidence type="ECO:0000313" key="3">
    <source>
        <dbReference type="EMBL" id="CAE6476361.1"/>
    </source>
</evidence>
<evidence type="ECO:0000256" key="1">
    <source>
        <dbReference type="PROSITE-ProRule" id="PRU00723"/>
    </source>
</evidence>
<dbReference type="EMBL" id="CAJMWX010001233">
    <property type="protein sequence ID" value="CAE6476361.1"/>
    <property type="molecule type" value="Genomic_DNA"/>
</dbReference>
<dbReference type="AlphaFoldDB" id="A0A8H3H0X7"/>
<organism evidence="3 4">
    <name type="scientific">Rhizoctonia solani</name>
    <dbReference type="NCBI Taxonomy" id="456999"/>
    <lineage>
        <taxon>Eukaryota</taxon>
        <taxon>Fungi</taxon>
        <taxon>Dikarya</taxon>
        <taxon>Basidiomycota</taxon>
        <taxon>Agaricomycotina</taxon>
        <taxon>Agaricomycetes</taxon>
        <taxon>Cantharellales</taxon>
        <taxon>Ceratobasidiaceae</taxon>
        <taxon>Rhizoctonia</taxon>
    </lineage>
</organism>
<reference evidence="3" key="1">
    <citation type="submission" date="2021-01" db="EMBL/GenBank/DDBJ databases">
        <authorList>
            <person name="Kaushik A."/>
        </authorList>
    </citation>
    <scope>NUCLEOTIDE SEQUENCE</scope>
    <source>
        <strain evidence="3">AG4-R118</strain>
    </source>
</reference>
<comment type="caution">
    <text evidence="3">The sequence shown here is derived from an EMBL/GenBank/DDBJ whole genome shotgun (WGS) entry which is preliminary data.</text>
</comment>
<feature type="domain" description="C3H1-type" evidence="2">
    <location>
        <begin position="4"/>
        <end position="32"/>
    </location>
</feature>